<reference evidence="2" key="1">
    <citation type="submission" date="2023-02" db="EMBL/GenBank/DDBJ databases">
        <title>Description of Herbaspirillum huttiense subsp. nephrolepsisexaltata and Herbaspirillum huttiense subsp. lycopersicon.</title>
        <authorList>
            <person name="Poudel M."/>
            <person name="Sharma A."/>
            <person name="Goss E."/>
            <person name="Tapia J.H."/>
            <person name="Harmon C.M."/>
            <person name="Jones J.B."/>
        </authorList>
    </citation>
    <scope>NUCLEOTIDE SEQUENCE</scope>
    <source>
        <strain evidence="2">NC40101</strain>
    </source>
</reference>
<dbReference type="InterPro" id="IPR013046">
    <property type="entry name" value="GpV/Gp45"/>
</dbReference>
<dbReference type="RefSeq" id="WP_310835939.1">
    <property type="nucleotide sequence ID" value="NZ_JAVLSM010000002.1"/>
</dbReference>
<proteinExistence type="predicted"/>
<feature type="domain" description="Bacteriophage Mu Gp45 N-terminal" evidence="1">
    <location>
        <begin position="22"/>
        <end position="86"/>
    </location>
</feature>
<comment type="caution">
    <text evidence="2">The sequence shown here is derived from an EMBL/GenBank/DDBJ whole genome shotgun (WGS) entry which is preliminary data.</text>
</comment>
<dbReference type="Pfam" id="PF06890">
    <property type="entry name" value="Phage_Mu_Gp45"/>
    <property type="match status" value="1"/>
</dbReference>
<name>A0AAE4GBE0_9BURK</name>
<dbReference type="InterPro" id="IPR053861">
    <property type="entry name" value="Phage_Mu_Gp45_N"/>
</dbReference>
<gene>
    <name evidence="2" type="ORF">RJN63_21095</name>
</gene>
<protein>
    <submittedName>
        <fullName evidence="2">Phage baseplate assembly protein V</fullName>
    </submittedName>
</protein>
<dbReference type="AlphaFoldDB" id="A0AAE4GBE0"/>
<evidence type="ECO:0000259" key="1">
    <source>
        <dbReference type="Pfam" id="PF06890"/>
    </source>
</evidence>
<evidence type="ECO:0000313" key="2">
    <source>
        <dbReference type="EMBL" id="MDT0339345.1"/>
    </source>
</evidence>
<sequence>MIDELRRLLSPLERKIRLLASRAVLTVRSSNALMQVKALENEPRDGVELFQQYGFRSAPQTGAEGILIAVGGVRDAAVVLCMDDRRVAIALQAGEVAMYTDEGDSIHMKRGRIVEVTTETFVLNASKKVILNSPEVKSTGTITDMSLGNSVTVDQLRQHQLDHTHHVNGTNAESNPPTQGLS</sequence>
<dbReference type="EMBL" id="JAVRAA010000012">
    <property type="protein sequence ID" value="MDT0339345.1"/>
    <property type="molecule type" value="Genomic_DNA"/>
</dbReference>
<accession>A0AAE4GBE0</accession>
<dbReference type="NCBIfam" id="TIGR01644">
    <property type="entry name" value="phage_P2_V"/>
    <property type="match status" value="1"/>
</dbReference>
<organism evidence="2">
    <name type="scientific">Herbaspirillum huttiense subsp. nephrolepidis</name>
    <dbReference type="NCBI Taxonomy" id="3075126"/>
    <lineage>
        <taxon>Bacteria</taxon>
        <taxon>Pseudomonadati</taxon>
        <taxon>Pseudomonadota</taxon>
        <taxon>Betaproteobacteria</taxon>
        <taxon>Burkholderiales</taxon>
        <taxon>Oxalobacteraceae</taxon>
        <taxon>Herbaspirillum</taxon>
    </lineage>
</organism>